<protein>
    <submittedName>
        <fullName evidence="1">Uncharacterized protein</fullName>
    </submittedName>
</protein>
<gene>
    <name evidence="1" type="ORF">H4S07_001557</name>
</gene>
<reference evidence="1" key="1">
    <citation type="submission" date="2022-07" db="EMBL/GenBank/DDBJ databases">
        <title>Phylogenomic reconstructions and comparative analyses of Kickxellomycotina fungi.</title>
        <authorList>
            <person name="Reynolds N.K."/>
            <person name="Stajich J.E."/>
            <person name="Barry K."/>
            <person name="Grigoriev I.V."/>
            <person name="Crous P."/>
            <person name="Smith M.E."/>
        </authorList>
    </citation>
    <scope>NUCLEOTIDE SEQUENCE</scope>
    <source>
        <strain evidence="1">CBS 102833</strain>
    </source>
</reference>
<sequence length="179" mass="20037">MTARYPPCERGVPTKVLPKPKKHPSAETLYNQRHRTKLKISFPDKDSKDIAAMLANQWAKASDEERESFFEKERALQAQYNNKLAIYEAKLGEYMESAPVNESTSFVNESTSPVDEGRGYDKDSETGGDGGIDSISKAAKSKKKKKRGSSYDDVGLDLGLELDGSLKKRKKKKSKSKDR</sequence>
<accession>A0ACC1LNC4</accession>
<organism evidence="1 2">
    <name type="scientific">Coemansia furcata</name>
    <dbReference type="NCBI Taxonomy" id="417177"/>
    <lineage>
        <taxon>Eukaryota</taxon>
        <taxon>Fungi</taxon>
        <taxon>Fungi incertae sedis</taxon>
        <taxon>Zoopagomycota</taxon>
        <taxon>Kickxellomycotina</taxon>
        <taxon>Kickxellomycetes</taxon>
        <taxon>Kickxellales</taxon>
        <taxon>Kickxellaceae</taxon>
        <taxon>Coemansia</taxon>
    </lineage>
</organism>
<evidence type="ECO:0000313" key="1">
    <source>
        <dbReference type="EMBL" id="KAJ2812209.1"/>
    </source>
</evidence>
<dbReference type="EMBL" id="JANBUP010000269">
    <property type="protein sequence ID" value="KAJ2812209.1"/>
    <property type="molecule type" value="Genomic_DNA"/>
</dbReference>
<evidence type="ECO:0000313" key="2">
    <source>
        <dbReference type="Proteomes" id="UP001140096"/>
    </source>
</evidence>
<comment type="caution">
    <text evidence="1">The sequence shown here is derived from an EMBL/GenBank/DDBJ whole genome shotgun (WGS) entry which is preliminary data.</text>
</comment>
<keyword evidence="2" id="KW-1185">Reference proteome</keyword>
<proteinExistence type="predicted"/>
<name>A0ACC1LNC4_9FUNG</name>
<dbReference type="Proteomes" id="UP001140096">
    <property type="component" value="Unassembled WGS sequence"/>
</dbReference>